<evidence type="ECO:0000256" key="9">
    <source>
        <dbReference type="SAM" id="SignalP"/>
    </source>
</evidence>
<keyword evidence="6 8" id="KW-0472">Membrane</keyword>
<dbReference type="AlphaFoldDB" id="A0A173UCH7"/>
<dbReference type="InterPro" id="IPR011066">
    <property type="entry name" value="MscS_channel_C_sf"/>
</dbReference>
<dbReference type="PANTHER" id="PTHR30221:SF18">
    <property type="entry name" value="SLL0590 PROTEIN"/>
    <property type="match status" value="1"/>
</dbReference>
<evidence type="ECO:0000256" key="4">
    <source>
        <dbReference type="ARBA" id="ARBA00022692"/>
    </source>
</evidence>
<dbReference type="EMBL" id="CYXP01000004">
    <property type="protein sequence ID" value="CUN12529.1"/>
    <property type="molecule type" value="Genomic_DNA"/>
</dbReference>
<evidence type="ECO:0000256" key="1">
    <source>
        <dbReference type="ARBA" id="ARBA00004651"/>
    </source>
</evidence>
<feature type="domain" description="Mechanosensitive ion channel MscS C-terminal" evidence="11">
    <location>
        <begin position="508"/>
        <end position="588"/>
    </location>
</feature>
<evidence type="ECO:0000259" key="11">
    <source>
        <dbReference type="Pfam" id="PF21082"/>
    </source>
</evidence>
<dbReference type="Gene3D" id="3.30.70.100">
    <property type="match status" value="1"/>
</dbReference>
<dbReference type="Pfam" id="PF21082">
    <property type="entry name" value="MS_channel_3rd"/>
    <property type="match status" value="1"/>
</dbReference>
<evidence type="ECO:0000256" key="7">
    <source>
        <dbReference type="SAM" id="MobiDB-lite"/>
    </source>
</evidence>
<dbReference type="GO" id="GO:0008381">
    <property type="term" value="F:mechanosensitive monoatomic ion channel activity"/>
    <property type="evidence" value="ECO:0007669"/>
    <property type="project" value="InterPro"/>
</dbReference>
<dbReference type="PANTHER" id="PTHR30221">
    <property type="entry name" value="SMALL-CONDUCTANCE MECHANOSENSITIVE CHANNEL"/>
    <property type="match status" value="1"/>
</dbReference>
<dbReference type="RefSeq" id="WP_044545489.1">
    <property type="nucleotide sequence ID" value="NZ_CDRH01000263.1"/>
</dbReference>
<organism evidence="12 13">
    <name type="scientific">Parabacteroides distasonis</name>
    <dbReference type="NCBI Taxonomy" id="823"/>
    <lineage>
        <taxon>Bacteria</taxon>
        <taxon>Pseudomonadati</taxon>
        <taxon>Bacteroidota</taxon>
        <taxon>Bacteroidia</taxon>
        <taxon>Bacteroidales</taxon>
        <taxon>Tannerellaceae</taxon>
        <taxon>Parabacteroides</taxon>
    </lineage>
</organism>
<protein>
    <submittedName>
        <fullName evidence="12">Small-conductance mechanosensitive channel</fullName>
    </submittedName>
</protein>
<evidence type="ECO:0000313" key="12">
    <source>
        <dbReference type="EMBL" id="CUN12529.1"/>
    </source>
</evidence>
<dbReference type="InterPro" id="IPR023408">
    <property type="entry name" value="MscS_beta-dom_sf"/>
</dbReference>
<feature type="transmembrane region" description="Helical" evidence="8">
    <location>
        <begin position="330"/>
        <end position="352"/>
    </location>
</feature>
<keyword evidence="3" id="KW-1003">Cell membrane</keyword>
<evidence type="ECO:0000259" key="10">
    <source>
        <dbReference type="Pfam" id="PF00924"/>
    </source>
</evidence>
<dbReference type="Gene3D" id="2.30.30.60">
    <property type="match status" value="1"/>
</dbReference>
<dbReference type="GO" id="GO:0005886">
    <property type="term" value="C:plasma membrane"/>
    <property type="evidence" value="ECO:0007669"/>
    <property type="project" value="UniProtKB-SubCell"/>
</dbReference>
<feature type="chain" id="PRO_5008012960" evidence="9">
    <location>
        <begin position="24"/>
        <end position="619"/>
    </location>
</feature>
<keyword evidence="4 8" id="KW-0812">Transmembrane</keyword>
<feature type="transmembrane region" description="Helical" evidence="8">
    <location>
        <begin position="227"/>
        <end position="248"/>
    </location>
</feature>
<dbReference type="SUPFAM" id="SSF50182">
    <property type="entry name" value="Sm-like ribonucleoproteins"/>
    <property type="match status" value="1"/>
</dbReference>
<feature type="transmembrane region" description="Helical" evidence="8">
    <location>
        <begin position="410"/>
        <end position="443"/>
    </location>
</feature>
<reference evidence="12 13" key="1">
    <citation type="submission" date="2015-09" db="EMBL/GenBank/DDBJ databases">
        <authorList>
            <consortium name="Pathogen Informatics"/>
        </authorList>
    </citation>
    <scope>NUCLEOTIDE SEQUENCE [LARGE SCALE GENOMIC DNA]</scope>
    <source>
        <strain evidence="12 13">2789STDY5608872</strain>
    </source>
</reference>
<dbReference type="InterPro" id="IPR045275">
    <property type="entry name" value="MscS_archaea/bacteria_type"/>
</dbReference>
<gene>
    <name evidence="12" type="primary">mscS_1</name>
    <name evidence="12" type="ORF">ERS852429_02058</name>
</gene>
<evidence type="ECO:0000256" key="8">
    <source>
        <dbReference type="SAM" id="Phobius"/>
    </source>
</evidence>
<dbReference type="InterPro" id="IPR049278">
    <property type="entry name" value="MS_channel_C"/>
</dbReference>
<evidence type="ECO:0000313" key="13">
    <source>
        <dbReference type="Proteomes" id="UP000095591"/>
    </source>
</evidence>
<dbReference type="SUPFAM" id="SSF82689">
    <property type="entry name" value="Mechanosensitive channel protein MscS (YggB), C-terminal domain"/>
    <property type="match status" value="1"/>
</dbReference>
<accession>A0A173UCH7</accession>
<feature type="transmembrane region" description="Helical" evidence="8">
    <location>
        <begin position="387"/>
        <end position="404"/>
    </location>
</feature>
<evidence type="ECO:0000256" key="5">
    <source>
        <dbReference type="ARBA" id="ARBA00022989"/>
    </source>
</evidence>
<evidence type="ECO:0000256" key="6">
    <source>
        <dbReference type="ARBA" id="ARBA00023136"/>
    </source>
</evidence>
<name>A0A173UCH7_PARDI</name>
<proteinExistence type="inferred from homology"/>
<feature type="region of interest" description="Disordered" evidence="7">
    <location>
        <begin position="599"/>
        <end position="619"/>
    </location>
</feature>
<evidence type="ECO:0000256" key="2">
    <source>
        <dbReference type="ARBA" id="ARBA00008017"/>
    </source>
</evidence>
<feature type="domain" description="Mechanosensitive ion channel MscS" evidence="10">
    <location>
        <begin position="429"/>
        <end position="495"/>
    </location>
</feature>
<dbReference type="Pfam" id="PF00924">
    <property type="entry name" value="MS_channel_2nd"/>
    <property type="match status" value="1"/>
</dbReference>
<feature type="transmembrane region" description="Helical" evidence="8">
    <location>
        <begin position="289"/>
        <end position="310"/>
    </location>
</feature>
<keyword evidence="5 8" id="KW-1133">Transmembrane helix</keyword>
<comment type="similarity">
    <text evidence="2">Belongs to the MscS (TC 1.A.23) family.</text>
</comment>
<evidence type="ECO:0000256" key="3">
    <source>
        <dbReference type="ARBA" id="ARBA00022475"/>
    </source>
</evidence>
<dbReference type="Proteomes" id="UP000095591">
    <property type="component" value="Unassembled WGS sequence"/>
</dbReference>
<dbReference type="InterPro" id="IPR006685">
    <property type="entry name" value="MscS_channel_2nd"/>
</dbReference>
<keyword evidence="9" id="KW-0732">Signal</keyword>
<dbReference type="InterPro" id="IPR010920">
    <property type="entry name" value="LSM_dom_sf"/>
</dbReference>
<comment type="subcellular location">
    <subcellularLocation>
        <location evidence="1">Cell membrane</location>
        <topology evidence="1">Multi-pass membrane protein</topology>
    </subcellularLocation>
</comment>
<sequence>MKQFLLRLVILAGISFLPTVSNAQLREKAEELLSTTLGNEPKEPVTSTDTFSLDEQHRQDSIKMQELALQLQEMKLNEILLKDELESTKNSNATADSLKRAEQRNRIDSLRALTPGVPVVVEGDTLFYLYAKRGGRTPVDRAEDILNIMVKIGTSHSLKKDSIYIYDSEYVTDIMYGDKVILSITDQDALWQNLSRIALAEQYQPIIQNKIQELREQHSILQIAKRVLLFILVIIIQYFLFKLTNYLFKKLRRKIIWLKQNRLRSITIRDYEFLNTHRQGRVLMFFTNVIRWIVLLIQLTISVPILFAIFPQTEDLALKIFSYLLEPVKMIFKSVASYIPNLFIILVIYYCIKYIVKGIQYIANEIESENLKISGFYPDWAQPTFNIIRFLLYAFMIAMIYPYLPGSDSGVFQGISVFVGLIISLGSSTVIGNIIAGLVITYMRPFKLGDRIQLNETTGNVIEKTPFVTRLRTPKNEVVTIPNSFIMSSHTTNYSVSARQYGLIIHSTVTIGYDVPWRQVHQLLINAARQTTGVLPEPKPFVLETELSDYYPCYQINAYIKDADKLGDIYSDLHQNIQDVFNEAGVEIMSPHYFAGRDGSASTIPASPYPDDRVGPSKK</sequence>
<feature type="compositionally biased region" description="Basic and acidic residues" evidence="7">
    <location>
        <begin position="610"/>
        <end position="619"/>
    </location>
</feature>
<feature type="signal peptide" evidence="9">
    <location>
        <begin position="1"/>
        <end position="23"/>
    </location>
</feature>
<dbReference type="Gene3D" id="1.10.287.1260">
    <property type="match status" value="1"/>
</dbReference>